<dbReference type="RefSeq" id="XP_007017795.2">
    <property type="nucleotide sequence ID" value="XM_007017733.2"/>
</dbReference>
<dbReference type="Proteomes" id="UP000694886">
    <property type="component" value="Chromosome 8"/>
</dbReference>
<dbReference type="GeneID" id="18591548"/>
<dbReference type="KEGG" id="tcc:18591548"/>
<feature type="region of interest" description="Disordered" evidence="1">
    <location>
        <begin position="139"/>
        <end position="200"/>
    </location>
</feature>
<dbReference type="PANTHER" id="PTHR34792:SF1">
    <property type="entry name" value="OS02G0121500 PROTEIN"/>
    <property type="match status" value="1"/>
</dbReference>
<dbReference type="Gramene" id="Tc08v2_t003640.2">
    <property type="protein sequence ID" value="Tc08v2_p003640.2"/>
    <property type="gene ID" value="Tc08v2_g003640"/>
</dbReference>
<evidence type="ECO:0000313" key="2">
    <source>
        <dbReference type="Proteomes" id="UP000694886"/>
    </source>
</evidence>
<feature type="compositionally biased region" description="Polar residues" evidence="1">
    <location>
        <begin position="286"/>
        <end position="295"/>
    </location>
</feature>
<feature type="compositionally biased region" description="Basic residues" evidence="1">
    <location>
        <begin position="139"/>
        <end position="148"/>
    </location>
</feature>
<dbReference type="PANTHER" id="PTHR34792">
    <property type="entry name" value="OS02G0121500 PROTEIN"/>
    <property type="match status" value="1"/>
</dbReference>
<reference evidence="3 4" key="2">
    <citation type="submission" date="2025-04" db="UniProtKB">
        <authorList>
            <consortium name="RefSeq"/>
        </authorList>
    </citation>
    <scope>IDENTIFICATION</scope>
</reference>
<organism evidence="2 4">
    <name type="scientific">Theobroma cacao</name>
    <name type="common">Cacao</name>
    <name type="synonym">Cocoa</name>
    <dbReference type="NCBI Taxonomy" id="3641"/>
    <lineage>
        <taxon>Eukaryota</taxon>
        <taxon>Viridiplantae</taxon>
        <taxon>Streptophyta</taxon>
        <taxon>Embryophyta</taxon>
        <taxon>Tracheophyta</taxon>
        <taxon>Spermatophyta</taxon>
        <taxon>Magnoliopsida</taxon>
        <taxon>eudicotyledons</taxon>
        <taxon>Gunneridae</taxon>
        <taxon>Pentapetalae</taxon>
        <taxon>rosids</taxon>
        <taxon>malvids</taxon>
        <taxon>Malvales</taxon>
        <taxon>Malvaceae</taxon>
        <taxon>Byttnerioideae</taxon>
        <taxon>Theobroma</taxon>
    </lineage>
</organism>
<dbReference type="InterPro" id="IPR040305">
    <property type="entry name" value="At1g75730-like"/>
</dbReference>
<feature type="compositionally biased region" description="Polar residues" evidence="1">
    <location>
        <begin position="308"/>
        <end position="323"/>
    </location>
</feature>
<feature type="region of interest" description="Disordered" evidence="1">
    <location>
        <begin position="268"/>
        <end position="335"/>
    </location>
</feature>
<name>A0AB32UUF3_THECC</name>
<evidence type="ECO:0000256" key="1">
    <source>
        <dbReference type="SAM" id="MobiDB-lite"/>
    </source>
</evidence>
<proteinExistence type="predicted"/>
<dbReference type="Gramene" id="Tc08v2_t003640.3">
    <property type="protein sequence ID" value="Tc08v2_p003640.3"/>
    <property type="gene ID" value="Tc08v2_g003640"/>
</dbReference>
<dbReference type="RefSeq" id="XP_007017796.2">
    <property type="nucleotide sequence ID" value="XM_007017734.2"/>
</dbReference>
<feature type="region of interest" description="Disordered" evidence="1">
    <location>
        <begin position="507"/>
        <end position="528"/>
    </location>
</feature>
<feature type="region of interest" description="Disordered" evidence="1">
    <location>
        <begin position="1"/>
        <end position="29"/>
    </location>
</feature>
<reference evidence="2" key="1">
    <citation type="journal article" date="1997" name="Nucleic Acids Res.">
        <title>tRNAscan-SE: a program for improved detection of transfer RNA genes in genomic sequence.</title>
        <authorList>
            <person name="Lowe T.M."/>
            <person name="Eddy S.R."/>
        </authorList>
    </citation>
    <scope>NUCLEOTIDE SEQUENCE [LARGE SCALE GENOMIC DNA]</scope>
    <source>
        <strain evidence="2">r\B97-61/B2</strain>
    </source>
</reference>
<gene>
    <name evidence="3 4" type="primary">LOC18591548</name>
</gene>
<dbReference type="AlphaFoldDB" id="A0AB32UUF3"/>
<evidence type="ECO:0000313" key="4">
    <source>
        <dbReference type="RefSeq" id="XP_007017796.2"/>
    </source>
</evidence>
<feature type="compositionally biased region" description="Basic and acidic residues" evidence="1">
    <location>
        <begin position="167"/>
        <end position="178"/>
    </location>
</feature>
<sequence length="787" mass="85672">MDKSRDVRRGTSRFSRQQVNTNKQQQSRPKLLFGFAGGVGGGGNFVCLEKAKREKIRRLSSVNGNTGSHSPCPGSNQHCETEMGSCCCDLSSDNRENQCPSHSRHSSSLITNSTNKRFKVPKKFLNDCNVVDHASVPRKLRSAMKKRSRESISPPSPDSQKLNHTLDGVESHKKDGVKKPKLNLKGGESNWSRKSTVPGPITKDEEEVAETLYALAGMFPDSDSMDKNKLSGEAMEVKPSAPPEAVESPVTAIEVKQEDTNSVCCPQAAKTASPIDESSHEAAKLNSLNEPTIQDQPDLPGSKKSTTEPDISISQMKLNTTIPSKAKREPGAEKSSCFTGNFHVLSDQSLETGLKQHKQQVTTPFERKPEMAFGVTAFESQIAQQRMIKEPKKNGLALWPGLSSTVPLGARSPGFSQPSATKIPSWLDAAMCGPRPCSLESGSSTGKVSKVTMDKKSMKRCAAHVYISCIIRNLQMQDSEDSILQQSLQLKPHVGLKRTALLYPNNRSNLRNGINDTTPSSSSGNSVIDRNSCEARSGIQQPKMLHQDQPQVASASGMHTSKKQSFDFLSLLAGDIGKEANNSSNKAGKGIESLPQLQVPYLHSLPPHQPLVPFSIPPTRYSSSAHTDQLSTATAARQVQLQLPQCLSNPFCGPPYTSHSGVSKQHQHQQQQRLWATHLAAQYRPAGTSAVLTQFPSWQNGKPESSMLMPCAQTVIPPHSTLDAVGPKYHTVPQHLQPIIEISSSFSPARVKRQDHHHLPSVYEGTSGGFRAAGGPPSLQLHCNERL</sequence>
<feature type="compositionally biased region" description="Polar residues" evidence="1">
    <location>
        <begin position="12"/>
        <end position="28"/>
    </location>
</feature>
<accession>A0AB32UUF3</accession>
<evidence type="ECO:0000313" key="3">
    <source>
        <dbReference type="RefSeq" id="XP_007017795.2"/>
    </source>
</evidence>
<protein>
    <submittedName>
        <fullName evidence="3 4">Uncharacterized protein LOC18591548 isoform X1</fullName>
    </submittedName>
</protein>